<evidence type="ECO:0000313" key="2">
    <source>
        <dbReference type="EMBL" id="OEJ23662.1"/>
    </source>
</evidence>
<proteinExistence type="predicted"/>
<keyword evidence="1" id="KW-1133">Transmembrane helix</keyword>
<keyword evidence="1" id="KW-0472">Membrane</keyword>
<protein>
    <submittedName>
        <fullName evidence="2">Uncharacterized protein</fullName>
    </submittedName>
</protein>
<accession>A0A1E5P2C6</accession>
<dbReference type="AlphaFoldDB" id="A0A1E5P2C6"/>
<reference evidence="2 3" key="1">
    <citation type="submission" date="2016-08" db="EMBL/GenBank/DDBJ databases">
        <title>Complete genome sequence of Streptomyces agglomeratus strain 6-3-2, a novel anti-MRSA actinomycete isolated from Wuli of Tebit, China.</title>
        <authorList>
            <person name="Chen X."/>
        </authorList>
    </citation>
    <scope>NUCLEOTIDE SEQUENCE [LARGE SCALE GENOMIC DNA]</scope>
    <source>
        <strain evidence="2 3">6-3-2</strain>
    </source>
</reference>
<feature type="transmembrane region" description="Helical" evidence="1">
    <location>
        <begin position="42"/>
        <end position="75"/>
    </location>
</feature>
<gene>
    <name evidence="2" type="ORF">AS594_03390</name>
</gene>
<keyword evidence="1" id="KW-0812">Transmembrane</keyword>
<dbReference type="RefSeq" id="WP_069925584.1">
    <property type="nucleotide sequence ID" value="NZ_MEHI01000001.1"/>
</dbReference>
<name>A0A1E5P2C6_9ACTN</name>
<keyword evidence="3" id="KW-1185">Reference proteome</keyword>
<sequence>MITEHCATRNHIDLWNRRVLPDGSVPLSFGTVLRGSLPPIGVWLGVAAFLCFALHPLAAVLEGGLFLAFLVLGYVRRRRSEHSMRCSWYGAVGGVLDKSMAGF</sequence>
<organism evidence="2 3">
    <name type="scientific">Streptomyces agglomeratus</name>
    <dbReference type="NCBI Taxonomy" id="285458"/>
    <lineage>
        <taxon>Bacteria</taxon>
        <taxon>Bacillati</taxon>
        <taxon>Actinomycetota</taxon>
        <taxon>Actinomycetes</taxon>
        <taxon>Kitasatosporales</taxon>
        <taxon>Streptomycetaceae</taxon>
        <taxon>Streptomyces</taxon>
    </lineage>
</organism>
<evidence type="ECO:0000313" key="3">
    <source>
        <dbReference type="Proteomes" id="UP000095759"/>
    </source>
</evidence>
<dbReference type="EMBL" id="MEHJ01000001">
    <property type="protein sequence ID" value="OEJ23662.1"/>
    <property type="molecule type" value="Genomic_DNA"/>
</dbReference>
<evidence type="ECO:0000256" key="1">
    <source>
        <dbReference type="SAM" id="Phobius"/>
    </source>
</evidence>
<dbReference type="Proteomes" id="UP000095759">
    <property type="component" value="Unassembled WGS sequence"/>
</dbReference>
<comment type="caution">
    <text evidence="2">The sequence shown here is derived from an EMBL/GenBank/DDBJ whole genome shotgun (WGS) entry which is preliminary data.</text>
</comment>
<dbReference type="OrthoDB" id="4284643at2"/>